<reference evidence="3 4" key="1">
    <citation type="submission" date="2019-07" db="EMBL/GenBank/DDBJ databases">
        <authorList>
            <person name="Li J."/>
        </authorList>
    </citation>
    <scope>NUCLEOTIDE SEQUENCE [LARGE SCALE GENOMIC DNA]</scope>
    <source>
        <strain evidence="3 4">TKL69</strain>
    </source>
</reference>
<dbReference type="AlphaFoldDB" id="A0A516KLG0"/>
<dbReference type="InterPro" id="IPR013783">
    <property type="entry name" value="Ig-like_fold"/>
</dbReference>
<evidence type="ECO:0000256" key="1">
    <source>
        <dbReference type="ARBA" id="ARBA00001947"/>
    </source>
</evidence>
<dbReference type="Pfam" id="PF02585">
    <property type="entry name" value="PIG-L"/>
    <property type="match status" value="1"/>
</dbReference>
<gene>
    <name evidence="3" type="ORF">FN924_15430</name>
</gene>
<dbReference type="SUPFAM" id="SSF102588">
    <property type="entry name" value="LmbE-like"/>
    <property type="match status" value="1"/>
</dbReference>
<organism evidence="3 4">
    <name type="scientific">Radiobacillus deserti</name>
    <dbReference type="NCBI Taxonomy" id="2594883"/>
    <lineage>
        <taxon>Bacteria</taxon>
        <taxon>Bacillati</taxon>
        <taxon>Bacillota</taxon>
        <taxon>Bacilli</taxon>
        <taxon>Bacillales</taxon>
        <taxon>Bacillaceae</taxon>
        <taxon>Radiobacillus</taxon>
    </lineage>
</organism>
<dbReference type="OrthoDB" id="9759749at2"/>
<name>A0A516KLG0_9BACI</name>
<dbReference type="Gene3D" id="2.60.40.10">
    <property type="entry name" value="Immunoglobulins"/>
    <property type="match status" value="1"/>
</dbReference>
<dbReference type="InterPro" id="IPR003737">
    <property type="entry name" value="GlcNAc_PI_deacetylase-related"/>
</dbReference>
<dbReference type="InterPro" id="IPR018905">
    <property type="entry name" value="A-galactase_NEW3"/>
</dbReference>
<protein>
    <recommendedName>
        <fullName evidence="2">Alpha-galactosidase NEW3 domain-containing protein</fullName>
    </recommendedName>
</protein>
<evidence type="ECO:0000313" key="4">
    <source>
        <dbReference type="Proteomes" id="UP000315215"/>
    </source>
</evidence>
<keyword evidence="4" id="KW-1185">Reference proteome</keyword>
<feature type="domain" description="Alpha-galactosidase NEW3" evidence="2">
    <location>
        <begin position="394"/>
        <end position="456"/>
    </location>
</feature>
<evidence type="ECO:0000259" key="2">
    <source>
        <dbReference type="Pfam" id="PF10633"/>
    </source>
</evidence>
<dbReference type="Gene3D" id="3.40.50.10320">
    <property type="entry name" value="LmbE-like"/>
    <property type="match status" value="1"/>
</dbReference>
<comment type="cofactor">
    <cofactor evidence="1">
        <name>Zn(2+)</name>
        <dbReference type="ChEBI" id="CHEBI:29105"/>
    </cofactor>
</comment>
<dbReference type="InterPro" id="IPR024078">
    <property type="entry name" value="LmbE-like_dom_sf"/>
</dbReference>
<dbReference type="Proteomes" id="UP000315215">
    <property type="component" value="Chromosome"/>
</dbReference>
<dbReference type="Pfam" id="PF10633">
    <property type="entry name" value="NPCBM_assoc"/>
    <property type="match status" value="1"/>
</dbReference>
<accession>A0A516KLG0</accession>
<dbReference type="SUPFAM" id="SSF52317">
    <property type="entry name" value="Class I glutamine amidotransferase-like"/>
    <property type="match status" value="1"/>
</dbReference>
<dbReference type="InterPro" id="IPR029062">
    <property type="entry name" value="Class_I_gatase-like"/>
</dbReference>
<dbReference type="KEGG" id="aqt:FN924_15430"/>
<dbReference type="EMBL" id="CP041666">
    <property type="protein sequence ID" value="QDP42225.1"/>
    <property type="molecule type" value="Genomic_DNA"/>
</dbReference>
<evidence type="ECO:0000313" key="3">
    <source>
        <dbReference type="EMBL" id="QDP42225.1"/>
    </source>
</evidence>
<sequence length="831" mass="93293">MVSLLCLTLAFPIATPSVTKAKTSDMQHNQELWSAVKPLDTITSFLNTGAHPDDERSHLLAYLSRGLGVHTASLIANRGEGGQNEIGEELGNGLGIIRSREMIEASKVTGVKVFHLSETTSDEIYDFGFSKAPGDTLSKWGEELTYERFIRRIRTYKPDIVMPSFRDVESQHGHHRAITRLSLKAFEDAADPTVFPEQLEEGLTTWQIKKLYLPASKEQATLGIEIGEYDPIYEMTYPQLGEKSRYLHKSQGMGNEVEPGSRIEYLELVKSAVGDIPEQEESLFEGLYYDFNDYAASLKKSDNKVKGALKQVQKELEEVVDAYPSNSNVLKETHEALDKLRKAEKKVERFSFKHVDKTDLLHRLDVKEEQLQEVSKVAAGLEVTTSVEKPVLAQGTETNVTVELSNNGEQTLKKVAPTLNTPAEWVVDGDANAIQLAPGEKKTVEFSVQVPEDAPYYNPYDESVLSTEVSYQYGKEQVSTTFQPEETIAVLPEVGLKANPETLAVNTAQPRKAMTFDITVTNYTHASLEADVSLQLPEGWENVQSKTVTFAASETEKTVSFTITPPEQLTDEPFKIVPTATVNGKEIKESVQVISYDHIGTFYNIQPADVRGVAFNLKFPEDKKIGYVDSGFDQVAEKLSEVEMDITKIEDLGSADLSQFDTVVTGIRAYLSRADLVEHNQKLLDYAKNGGHVVVQYNKPWDNWNAKTTAPYPLTIGQPSIEWRVTDEASEYNILQPEHELFNQPNVITEKDWDGWIQERGLYYPMEWSSEYETFLTMTDLDGDQFEGGILLADYGEGSYIYTNLVWYRQIQNLVPGGYRIFTNLISYDGE</sequence>
<proteinExistence type="predicted"/>